<evidence type="ECO:0000256" key="1">
    <source>
        <dbReference type="SAM" id="Coils"/>
    </source>
</evidence>
<dbReference type="PANTHER" id="PTHR15154">
    <property type="entry name" value="HAMARTIN"/>
    <property type="match status" value="1"/>
</dbReference>
<feature type="compositionally biased region" description="Polar residues" evidence="2">
    <location>
        <begin position="468"/>
        <end position="492"/>
    </location>
</feature>
<dbReference type="EMBL" id="MU001635">
    <property type="protein sequence ID" value="KAF2483192.1"/>
    <property type="molecule type" value="Genomic_DNA"/>
</dbReference>
<keyword evidence="1" id="KW-0175">Coiled coil</keyword>
<protein>
    <submittedName>
        <fullName evidence="3">Hamartin protein-domain-containing protein</fullName>
    </submittedName>
</protein>
<sequence>MDTRALREITKVLQTDFNAKKSLLSLPAETRRMLQSFIDEFDDKSETDDAQPANLYLKGFWEKYVRDTPQKFGMFMGVVRELRPAIAHSEVQRWTNTLAFPILNSTGHAKTAVEDAAEFLIGFMLYDEEQEDITSQAQRSGEICKRLWDIYSDRTSILATSDPLEASDNAQVAQQVEDVLIAFGRKKPKDLFNLLDTYIITSDTRLRSLSLLTSFLRHETPHLYLVLDTPLVGSLLTCLMNDTYTAVLSIALTSLIMLLPHIPGSLGPHLPRCFLVYTRLLCWEKFSDFSTEEQKSLVTDDRVSPEDEDEDSDGVVRSVGMDASWQRLRSPEGTMEASTPEIMTYFTSLYGLYPLNLMSYVRKPRRYLRNIEFPGAESFDLDRTVIRSRTEQFREVHLLHPNFYNTTAEEELVDPKWPKMDPADVVGECEALCMHSRASAKNSAPSSITKLPGALQMRHETMRLNGQLSPTASQTSLRSSASWRDTQSTTASVKGKTDSPIVRPRSMLGDEETLHEQHPLDAVKEKPTEPPQTNIEFLQRELSTIRNELNFERWHKAQYSQHIGQIMRRNIKGATVEAETLNLINANRALKKQLEQLRKAREATIKDSALTRRQANSLEANMTERFNSLKIEQETWQADADELRRLRAEVRQYRTLLVTSENRETNTGHRLLLAQRDLEELQAVREKLERALSRIHEFESREFEFEIALRERDLLRKETKGASNATSPATSARSARRSSEPGLRGFTGAPTRTAASADTHLPPPSPTRRHDGAATPKHRLEAEGSRRGSTQSNKSRSKASGRWDLEASYSSSFKGAMASGLSSSMFDK</sequence>
<evidence type="ECO:0000313" key="3">
    <source>
        <dbReference type="EMBL" id="KAF2483192.1"/>
    </source>
</evidence>
<evidence type="ECO:0000256" key="2">
    <source>
        <dbReference type="SAM" id="MobiDB-lite"/>
    </source>
</evidence>
<dbReference type="Proteomes" id="UP000799767">
    <property type="component" value="Unassembled WGS sequence"/>
</dbReference>
<organism evidence="3 4">
    <name type="scientific">Neohortaea acidophila</name>
    <dbReference type="NCBI Taxonomy" id="245834"/>
    <lineage>
        <taxon>Eukaryota</taxon>
        <taxon>Fungi</taxon>
        <taxon>Dikarya</taxon>
        <taxon>Ascomycota</taxon>
        <taxon>Pezizomycotina</taxon>
        <taxon>Dothideomycetes</taxon>
        <taxon>Dothideomycetidae</taxon>
        <taxon>Mycosphaerellales</taxon>
        <taxon>Teratosphaeriaceae</taxon>
        <taxon>Neohortaea</taxon>
    </lineage>
</organism>
<dbReference type="InterPro" id="IPR007483">
    <property type="entry name" value="Hamartin"/>
</dbReference>
<gene>
    <name evidence="3" type="ORF">BDY17DRAFT_143066</name>
</gene>
<dbReference type="GO" id="GO:0032007">
    <property type="term" value="P:negative regulation of TOR signaling"/>
    <property type="evidence" value="ECO:0007669"/>
    <property type="project" value="TreeGrafter"/>
</dbReference>
<name>A0A6A6PT81_9PEZI</name>
<feature type="region of interest" description="Disordered" evidence="2">
    <location>
        <begin position="468"/>
        <end position="518"/>
    </location>
</feature>
<dbReference type="OrthoDB" id="6022054at2759"/>
<keyword evidence="4" id="KW-1185">Reference proteome</keyword>
<dbReference type="PANTHER" id="PTHR15154:SF2">
    <property type="entry name" value="HAMARTIN"/>
    <property type="match status" value="1"/>
</dbReference>
<reference evidence="3" key="1">
    <citation type="journal article" date="2020" name="Stud. Mycol.">
        <title>101 Dothideomycetes genomes: a test case for predicting lifestyles and emergence of pathogens.</title>
        <authorList>
            <person name="Haridas S."/>
            <person name="Albert R."/>
            <person name="Binder M."/>
            <person name="Bloem J."/>
            <person name="Labutti K."/>
            <person name="Salamov A."/>
            <person name="Andreopoulos B."/>
            <person name="Baker S."/>
            <person name="Barry K."/>
            <person name="Bills G."/>
            <person name="Bluhm B."/>
            <person name="Cannon C."/>
            <person name="Castanera R."/>
            <person name="Culley D."/>
            <person name="Daum C."/>
            <person name="Ezra D."/>
            <person name="Gonzalez J."/>
            <person name="Henrissat B."/>
            <person name="Kuo A."/>
            <person name="Liang C."/>
            <person name="Lipzen A."/>
            <person name="Lutzoni F."/>
            <person name="Magnuson J."/>
            <person name="Mondo S."/>
            <person name="Nolan M."/>
            <person name="Ohm R."/>
            <person name="Pangilinan J."/>
            <person name="Park H.-J."/>
            <person name="Ramirez L."/>
            <person name="Alfaro M."/>
            <person name="Sun H."/>
            <person name="Tritt A."/>
            <person name="Yoshinaga Y."/>
            <person name="Zwiers L.-H."/>
            <person name="Turgeon B."/>
            <person name="Goodwin S."/>
            <person name="Spatafora J."/>
            <person name="Crous P."/>
            <person name="Grigoriev I."/>
        </authorList>
    </citation>
    <scope>NUCLEOTIDE SEQUENCE</scope>
    <source>
        <strain evidence="3">CBS 113389</strain>
    </source>
</reference>
<accession>A0A6A6PT81</accession>
<evidence type="ECO:0000313" key="4">
    <source>
        <dbReference type="Proteomes" id="UP000799767"/>
    </source>
</evidence>
<proteinExistence type="predicted"/>
<feature type="compositionally biased region" description="Low complexity" evidence="2">
    <location>
        <begin position="722"/>
        <end position="733"/>
    </location>
</feature>
<feature type="region of interest" description="Disordered" evidence="2">
    <location>
        <begin position="718"/>
        <end position="828"/>
    </location>
</feature>
<dbReference type="GeneID" id="54470534"/>
<feature type="coiled-coil region" evidence="1">
    <location>
        <begin position="580"/>
        <end position="607"/>
    </location>
</feature>
<dbReference type="AlphaFoldDB" id="A0A6A6PT81"/>
<dbReference type="Pfam" id="PF04388">
    <property type="entry name" value="Hamartin"/>
    <property type="match status" value="1"/>
</dbReference>
<dbReference type="GO" id="GO:0033596">
    <property type="term" value="C:TSC1-TSC2 complex"/>
    <property type="evidence" value="ECO:0007669"/>
    <property type="project" value="TreeGrafter"/>
</dbReference>
<feature type="compositionally biased region" description="Basic and acidic residues" evidence="2">
    <location>
        <begin position="768"/>
        <end position="786"/>
    </location>
</feature>
<dbReference type="GO" id="GO:0051726">
    <property type="term" value="P:regulation of cell cycle"/>
    <property type="evidence" value="ECO:0007669"/>
    <property type="project" value="TreeGrafter"/>
</dbReference>
<feature type="coiled-coil region" evidence="1">
    <location>
        <begin position="643"/>
        <end position="701"/>
    </location>
</feature>
<dbReference type="RefSeq" id="XP_033589762.1">
    <property type="nucleotide sequence ID" value="XM_033729532.1"/>
</dbReference>